<evidence type="ECO:0000313" key="1">
    <source>
        <dbReference type="EMBL" id="SEB31279.1"/>
    </source>
</evidence>
<organism evidence="1 2">
    <name type="scientific">Rhodococcus koreensis</name>
    <dbReference type="NCBI Taxonomy" id="99653"/>
    <lineage>
        <taxon>Bacteria</taxon>
        <taxon>Bacillati</taxon>
        <taxon>Actinomycetota</taxon>
        <taxon>Actinomycetes</taxon>
        <taxon>Mycobacteriales</taxon>
        <taxon>Nocardiaceae</taxon>
        <taxon>Rhodococcus</taxon>
    </lineage>
</organism>
<name>A0A1H4IB34_9NOCA</name>
<keyword evidence="2" id="KW-1185">Reference proteome</keyword>
<reference evidence="2" key="1">
    <citation type="submission" date="2016-10" db="EMBL/GenBank/DDBJ databases">
        <authorList>
            <person name="Varghese N."/>
            <person name="Submissions S."/>
        </authorList>
    </citation>
    <scope>NUCLEOTIDE SEQUENCE [LARGE SCALE GENOMIC DNA]</scope>
    <source>
        <strain evidence="2">DSM 44498</strain>
    </source>
</reference>
<protein>
    <submittedName>
        <fullName evidence="1">Uncharacterized protein</fullName>
    </submittedName>
</protein>
<proteinExistence type="predicted"/>
<sequence length="37" mass="3886">MTDVDQPAAGVRQQPGTLTDVQLHLTNAAAALRDVIV</sequence>
<dbReference type="Proteomes" id="UP000183561">
    <property type="component" value="Unassembled WGS sequence"/>
</dbReference>
<accession>A0A1H4IB34</accession>
<dbReference type="EMBL" id="FNSV01000002">
    <property type="protein sequence ID" value="SEB31279.1"/>
    <property type="molecule type" value="Genomic_DNA"/>
</dbReference>
<dbReference type="AlphaFoldDB" id="A0A1H4IB34"/>
<evidence type="ECO:0000313" key="2">
    <source>
        <dbReference type="Proteomes" id="UP000183561"/>
    </source>
</evidence>
<gene>
    <name evidence="1" type="ORF">SAMN04490239_0328</name>
</gene>